<dbReference type="HOGENOM" id="CLU_2894350_0_0_9"/>
<dbReference type="InterPro" id="IPR049803">
    <property type="entry name" value="RiPP_thiocil-like"/>
</dbReference>
<dbReference type="AlphaFoldDB" id="Q815M5"/>
<dbReference type="RefSeq" id="WP_001030755.1">
    <property type="nucleotide sequence ID" value="NC_004722.1"/>
</dbReference>
<reference evidence="1 2" key="1">
    <citation type="journal article" date="2003" name="Nature">
        <title>Genome sequence of Bacillus cereus and comparative analysis with Bacillus anthracis.</title>
        <authorList>
            <person name="Ivanova N."/>
            <person name="Sorokin A."/>
            <person name="Anderson I."/>
            <person name="Galleron N."/>
            <person name="Candelon B."/>
            <person name="Kapatral V."/>
            <person name="Bhattacharyya A."/>
            <person name="Reznik G."/>
            <person name="Mikhailova N."/>
            <person name="Lapidus A."/>
            <person name="Chu L."/>
            <person name="Mazur M."/>
            <person name="Goltsman E."/>
            <person name="Larsen N."/>
            <person name="D'Souza M."/>
            <person name="Walunas T."/>
            <person name="Grechkin Y."/>
            <person name="Pusch G."/>
            <person name="Haselkorn R."/>
            <person name="Fonstein M."/>
            <person name="Ehrlich S.D."/>
            <person name="Overbeek R."/>
            <person name="Kyrpides N."/>
        </authorList>
    </citation>
    <scope>NUCLEOTIDE SEQUENCE [LARGE SCALE GENOMIC DNA]</scope>
    <source>
        <strain evidence="2">ATCC 14579 / DSM 31 / CCUG 7414 / JCM 2152 / NBRC 15305 / NCIMB 9373 / NCTC 2599 / NRRL B-3711</strain>
    </source>
</reference>
<sequence>MNKDLVKSVDNNTQALYIEEQVDATEFAGFTTAGSVATTSTLSSAGSCGGSFATGSSFSSAG</sequence>
<dbReference type="PATRIC" id="fig|226900.8.peg.5271"/>
<evidence type="ECO:0000313" key="1">
    <source>
        <dbReference type="EMBL" id="AAP11985.1"/>
    </source>
</evidence>
<gene>
    <name evidence="1" type="ordered locus">BC_5116</name>
</gene>
<proteinExistence type="predicted"/>
<name>Q815M5_BACCR</name>
<dbReference type="NCBIfam" id="NF033482">
    <property type="entry name" value="RiPP_thiocil"/>
    <property type="match status" value="1"/>
</dbReference>
<accession>Q815M5</accession>
<keyword evidence="2" id="KW-1185">Reference proteome</keyword>
<evidence type="ECO:0000313" key="2">
    <source>
        <dbReference type="Proteomes" id="UP000001417"/>
    </source>
</evidence>
<dbReference type="KEGG" id="bce:BC5116"/>
<evidence type="ECO:0008006" key="3">
    <source>
        <dbReference type="Google" id="ProtNLM"/>
    </source>
</evidence>
<dbReference type="GeneID" id="99621389"/>
<dbReference type="EMBL" id="AE016877">
    <property type="protein sequence ID" value="AAP11985.1"/>
    <property type="molecule type" value="Genomic_DNA"/>
</dbReference>
<organism evidence="1 2">
    <name type="scientific">Bacillus cereus (strain ATCC 14579 / DSM 31 / CCUG 7414 / JCM 2152 / NBRC 15305 / NCIMB 9373 / NCTC 2599 / NRRL B-3711)</name>
    <dbReference type="NCBI Taxonomy" id="226900"/>
    <lineage>
        <taxon>Bacteria</taxon>
        <taxon>Bacillati</taxon>
        <taxon>Bacillota</taxon>
        <taxon>Bacilli</taxon>
        <taxon>Bacillales</taxon>
        <taxon>Bacillaceae</taxon>
        <taxon>Bacillus</taxon>
        <taxon>Bacillus cereus group</taxon>
    </lineage>
</organism>
<dbReference type="Proteomes" id="UP000001417">
    <property type="component" value="Chromosome"/>
</dbReference>
<protein>
    <recommendedName>
        <fullName evidence="3">Thiocillin family RiPP</fullName>
    </recommendedName>
</protein>